<dbReference type="EMBL" id="CP061800">
    <property type="protein sequence ID" value="QTA86705.1"/>
    <property type="molecule type" value="Genomic_DNA"/>
</dbReference>
<dbReference type="AlphaFoldDB" id="A0A975BJU0"/>
<name>A0A975BJU0_9BACT</name>
<evidence type="ECO:0000313" key="1">
    <source>
        <dbReference type="EMBL" id="QTA86705.1"/>
    </source>
</evidence>
<evidence type="ECO:0000313" key="2">
    <source>
        <dbReference type="Proteomes" id="UP000663722"/>
    </source>
</evidence>
<organism evidence="1 2">
    <name type="scientific">Desulfonema magnum</name>
    <dbReference type="NCBI Taxonomy" id="45655"/>
    <lineage>
        <taxon>Bacteria</taxon>
        <taxon>Pseudomonadati</taxon>
        <taxon>Thermodesulfobacteriota</taxon>
        <taxon>Desulfobacteria</taxon>
        <taxon>Desulfobacterales</taxon>
        <taxon>Desulfococcaceae</taxon>
        <taxon>Desulfonema</taxon>
    </lineage>
</organism>
<sequence>MGFSVPIIGGVNGIHHYLCRTTKFLISARGRNPAFFPE</sequence>
<reference evidence="1" key="1">
    <citation type="journal article" date="2021" name="Microb. Physiol.">
        <title>Proteogenomic Insights into the Physiology of Marine, Sulfate-Reducing, Filamentous Desulfonema limicola and Desulfonema magnum.</title>
        <authorList>
            <person name="Schnaars V."/>
            <person name="Wohlbrand L."/>
            <person name="Scheve S."/>
            <person name="Hinrichs C."/>
            <person name="Reinhardt R."/>
            <person name="Rabus R."/>
        </authorList>
    </citation>
    <scope>NUCLEOTIDE SEQUENCE</scope>
    <source>
        <strain evidence="1">4be13</strain>
    </source>
</reference>
<keyword evidence="2" id="KW-1185">Reference proteome</keyword>
<dbReference type="Proteomes" id="UP000663722">
    <property type="component" value="Chromosome"/>
</dbReference>
<dbReference type="KEGG" id="dmm:dnm_027290"/>
<accession>A0A975BJU0</accession>
<gene>
    <name evidence="1" type="ORF">dnm_027290</name>
</gene>
<protein>
    <submittedName>
        <fullName evidence="1">Uncharacterized protein</fullName>
    </submittedName>
</protein>
<proteinExistence type="predicted"/>